<name>A0A1B8A9A3_FUSPO</name>
<dbReference type="Proteomes" id="UP000091967">
    <property type="component" value="Unassembled WGS sequence"/>
</dbReference>
<dbReference type="EMBL" id="LYXU01000051">
    <property type="protein sequence ID" value="OBS17041.1"/>
    <property type="molecule type" value="Genomic_DNA"/>
</dbReference>
<dbReference type="AlphaFoldDB" id="A0A1B8A9A3"/>
<proteinExistence type="predicted"/>
<evidence type="ECO:0000313" key="2">
    <source>
        <dbReference type="EMBL" id="OBS17041.1"/>
    </source>
</evidence>
<gene>
    <name evidence="2" type="ORF">FPOA_12433</name>
</gene>
<comment type="caution">
    <text evidence="2">The sequence shown here is derived from an EMBL/GenBank/DDBJ whole genome shotgun (WGS) entry which is preliminary data.</text>
</comment>
<keyword evidence="3" id="KW-1185">Reference proteome</keyword>
<reference evidence="2 3" key="1">
    <citation type="submission" date="2016-06" db="EMBL/GenBank/DDBJ databases">
        <title>Living apart together: crosstalk between the core and supernumerary genomes in a fungal plant pathogen.</title>
        <authorList>
            <person name="Vanheule A."/>
            <person name="Audenaert K."/>
            <person name="Warris S."/>
            <person name="Van De Geest H."/>
            <person name="Schijlen E."/>
            <person name="Hofte M."/>
            <person name="De Saeger S."/>
            <person name="Haesaert G."/>
            <person name="Waalwijk C."/>
            <person name="Van Der Lee T."/>
        </authorList>
    </citation>
    <scope>NUCLEOTIDE SEQUENCE [LARGE SCALE GENOMIC DNA]</scope>
    <source>
        <strain evidence="2 3">2516</strain>
    </source>
</reference>
<organism evidence="2 3">
    <name type="scientific">Fusarium poae</name>
    <dbReference type="NCBI Taxonomy" id="36050"/>
    <lineage>
        <taxon>Eukaryota</taxon>
        <taxon>Fungi</taxon>
        <taxon>Dikarya</taxon>
        <taxon>Ascomycota</taxon>
        <taxon>Pezizomycotina</taxon>
        <taxon>Sordariomycetes</taxon>
        <taxon>Hypocreomycetidae</taxon>
        <taxon>Hypocreales</taxon>
        <taxon>Nectriaceae</taxon>
        <taxon>Fusarium</taxon>
    </lineage>
</organism>
<evidence type="ECO:0000313" key="3">
    <source>
        <dbReference type="Proteomes" id="UP000091967"/>
    </source>
</evidence>
<feature type="region of interest" description="Disordered" evidence="1">
    <location>
        <begin position="68"/>
        <end position="100"/>
    </location>
</feature>
<protein>
    <submittedName>
        <fullName evidence="2">Uncharacterized protein</fullName>
    </submittedName>
</protein>
<evidence type="ECO:0000256" key="1">
    <source>
        <dbReference type="SAM" id="MobiDB-lite"/>
    </source>
</evidence>
<sequence length="115" mass="11556">MTAHYNNSTSHTYQVALPSPGALANGPTGASLAAIGTPSGRTVSVGPPGNSHFYVSRPSALDAVLHHTPTAGESGSVKPGNVTSSPRASGASVLETGGSSEDAKALKLLDRRFCI</sequence>
<accession>A0A1B8A9A3</accession>